<comment type="caution">
    <text evidence="1">The sequence shown here is derived from an EMBL/GenBank/DDBJ whole genome shotgun (WGS) entry which is preliminary data.</text>
</comment>
<evidence type="ECO:0000313" key="1">
    <source>
        <dbReference type="EMBL" id="KAI0028500.1"/>
    </source>
</evidence>
<accession>A0ACB8QA06</accession>
<dbReference type="Proteomes" id="UP000814128">
    <property type="component" value="Unassembled WGS sequence"/>
</dbReference>
<reference evidence="1" key="1">
    <citation type="submission" date="2021-02" db="EMBL/GenBank/DDBJ databases">
        <authorList>
            <consortium name="DOE Joint Genome Institute"/>
            <person name="Ahrendt S."/>
            <person name="Looney B.P."/>
            <person name="Miyauchi S."/>
            <person name="Morin E."/>
            <person name="Drula E."/>
            <person name="Courty P.E."/>
            <person name="Chicoki N."/>
            <person name="Fauchery L."/>
            <person name="Kohler A."/>
            <person name="Kuo A."/>
            <person name="Labutti K."/>
            <person name="Pangilinan J."/>
            <person name="Lipzen A."/>
            <person name="Riley R."/>
            <person name="Andreopoulos W."/>
            <person name="He G."/>
            <person name="Johnson J."/>
            <person name="Barry K.W."/>
            <person name="Grigoriev I.V."/>
            <person name="Nagy L."/>
            <person name="Hibbett D."/>
            <person name="Henrissat B."/>
            <person name="Matheny P.B."/>
            <person name="Labbe J."/>
            <person name="Martin F."/>
        </authorList>
    </citation>
    <scope>NUCLEOTIDE SEQUENCE</scope>
    <source>
        <strain evidence="1">EC-137</strain>
    </source>
</reference>
<protein>
    <submittedName>
        <fullName evidence="1">Uncharacterized protein</fullName>
    </submittedName>
</protein>
<reference evidence="1" key="2">
    <citation type="journal article" date="2022" name="New Phytol.">
        <title>Evolutionary transition to the ectomycorrhizal habit in the genomes of a hyperdiverse lineage of mushroom-forming fungi.</title>
        <authorList>
            <person name="Looney B."/>
            <person name="Miyauchi S."/>
            <person name="Morin E."/>
            <person name="Drula E."/>
            <person name="Courty P.E."/>
            <person name="Kohler A."/>
            <person name="Kuo A."/>
            <person name="LaButti K."/>
            <person name="Pangilinan J."/>
            <person name="Lipzen A."/>
            <person name="Riley R."/>
            <person name="Andreopoulos W."/>
            <person name="He G."/>
            <person name="Johnson J."/>
            <person name="Nolan M."/>
            <person name="Tritt A."/>
            <person name="Barry K.W."/>
            <person name="Grigoriev I.V."/>
            <person name="Nagy L.G."/>
            <person name="Hibbett D."/>
            <person name="Henrissat B."/>
            <person name="Matheny P.B."/>
            <person name="Labbe J."/>
            <person name="Martin F.M."/>
        </authorList>
    </citation>
    <scope>NUCLEOTIDE SEQUENCE</scope>
    <source>
        <strain evidence="1">EC-137</strain>
    </source>
</reference>
<gene>
    <name evidence="1" type="ORF">K488DRAFT_58429</name>
</gene>
<name>A0ACB8QA06_9AGAM</name>
<keyword evidence="2" id="KW-1185">Reference proteome</keyword>
<organism evidence="1 2">
    <name type="scientific">Vararia minispora EC-137</name>
    <dbReference type="NCBI Taxonomy" id="1314806"/>
    <lineage>
        <taxon>Eukaryota</taxon>
        <taxon>Fungi</taxon>
        <taxon>Dikarya</taxon>
        <taxon>Basidiomycota</taxon>
        <taxon>Agaricomycotina</taxon>
        <taxon>Agaricomycetes</taxon>
        <taxon>Russulales</taxon>
        <taxon>Lachnocladiaceae</taxon>
        <taxon>Vararia</taxon>
    </lineage>
</organism>
<sequence>MRTFCAVRSSRLGGRTRGLLSLLSSIEPALNLFCLRCCRDHGDQVNCSSHRDRLGCENAVPGAKVRGAIHGVSPARGGSSGPGYTE</sequence>
<dbReference type="EMBL" id="MU273747">
    <property type="protein sequence ID" value="KAI0028500.1"/>
    <property type="molecule type" value="Genomic_DNA"/>
</dbReference>
<proteinExistence type="predicted"/>
<evidence type="ECO:0000313" key="2">
    <source>
        <dbReference type="Proteomes" id="UP000814128"/>
    </source>
</evidence>